<keyword evidence="2" id="KW-1185">Reference proteome</keyword>
<protein>
    <submittedName>
        <fullName evidence="1">Cytoplasmic protein</fullName>
    </submittedName>
</protein>
<sequence length="123" mass="13623">MSNGGMNHGIDFTVDINNLYREENVTDMQVASIRKLVPVSLDGTEDTAREALFIGHSQLMSPNGPLPLQCELKAKTLEEAIQEFPAAMNQAVERLIEEAKKLQAEEASRIVVPGGQQDRKIIY</sequence>
<dbReference type="EMBL" id="BEXT01000001">
    <property type="protein sequence ID" value="GBC62793.1"/>
    <property type="molecule type" value="Genomic_DNA"/>
</dbReference>
<reference evidence="2" key="2">
    <citation type="submission" date="2019-01" db="EMBL/GenBank/DDBJ databases">
        <title>Genome sequence of Desulfonema ishimotonii strain Tokyo 01.</title>
        <authorList>
            <person name="Fukui M."/>
        </authorList>
    </citation>
    <scope>NUCLEOTIDE SEQUENCE [LARGE SCALE GENOMIC DNA]</scope>
    <source>
        <strain evidence="2">Tokyo 01</strain>
    </source>
</reference>
<evidence type="ECO:0000313" key="2">
    <source>
        <dbReference type="Proteomes" id="UP000288096"/>
    </source>
</evidence>
<dbReference type="Proteomes" id="UP000288096">
    <property type="component" value="Unassembled WGS sequence"/>
</dbReference>
<dbReference type="RefSeq" id="WP_124329943.1">
    <property type="nucleotide sequence ID" value="NZ_BEXT01000001.1"/>
</dbReference>
<proteinExistence type="predicted"/>
<comment type="caution">
    <text evidence="1">The sequence shown here is derived from an EMBL/GenBank/DDBJ whole genome shotgun (WGS) entry which is preliminary data.</text>
</comment>
<reference evidence="2" key="1">
    <citation type="submission" date="2017-11" db="EMBL/GenBank/DDBJ databases">
        <authorList>
            <person name="Watanabe M."/>
            <person name="Kojima H."/>
        </authorList>
    </citation>
    <scope>NUCLEOTIDE SEQUENCE [LARGE SCALE GENOMIC DNA]</scope>
    <source>
        <strain evidence="2">Tokyo 01</strain>
    </source>
</reference>
<name>A0A401G0T5_9BACT</name>
<evidence type="ECO:0000313" key="1">
    <source>
        <dbReference type="EMBL" id="GBC62793.1"/>
    </source>
</evidence>
<dbReference type="OrthoDB" id="5420148at2"/>
<accession>A0A401G0T5</accession>
<dbReference type="AlphaFoldDB" id="A0A401G0T5"/>
<gene>
    <name evidence="1" type="ORF">DENIS_3770</name>
</gene>
<organism evidence="1 2">
    <name type="scientific">Desulfonema ishimotonii</name>
    <dbReference type="NCBI Taxonomy" id="45657"/>
    <lineage>
        <taxon>Bacteria</taxon>
        <taxon>Pseudomonadati</taxon>
        <taxon>Thermodesulfobacteriota</taxon>
        <taxon>Desulfobacteria</taxon>
        <taxon>Desulfobacterales</taxon>
        <taxon>Desulfococcaceae</taxon>
        <taxon>Desulfonema</taxon>
    </lineage>
</organism>